<organism evidence="2 3">
    <name type="scientific">Vigna unguiculata</name>
    <name type="common">Cowpea</name>
    <dbReference type="NCBI Taxonomy" id="3917"/>
    <lineage>
        <taxon>Eukaryota</taxon>
        <taxon>Viridiplantae</taxon>
        <taxon>Streptophyta</taxon>
        <taxon>Embryophyta</taxon>
        <taxon>Tracheophyta</taxon>
        <taxon>Spermatophyta</taxon>
        <taxon>Magnoliopsida</taxon>
        <taxon>eudicotyledons</taxon>
        <taxon>Gunneridae</taxon>
        <taxon>Pentapetalae</taxon>
        <taxon>rosids</taxon>
        <taxon>fabids</taxon>
        <taxon>Fabales</taxon>
        <taxon>Fabaceae</taxon>
        <taxon>Papilionoideae</taxon>
        <taxon>50 kb inversion clade</taxon>
        <taxon>NPAAA clade</taxon>
        <taxon>indigoferoid/millettioid clade</taxon>
        <taxon>Phaseoleae</taxon>
        <taxon>Vigna</taxon>
    </lineage>
</organism>
<dbReference type="EMBL" id="CP039348">
    <property type="protein sequence ID" value="QCD89525.1"/>
    <property type="molecule type" value="Genomic_DNA"/>
</dbReference>
<evidence type="ECO:0000313" key="2">
    <source>
        <dbReference type="EMBL" id="QCD89525.1"/>
    </source>
</evidence>
<feature type="compositionally biased region" description="Polar residues" evidence="1">
    <location>
        <begin position="16"/>
        <end position="46"/>
    </location>
</feature>
<name>A0A4D6LMF6_VIGUN</name>
<feature type="compositionally biased region" description="Low complexity" evidence="1">
    <location>
        <begin position="47"/>
        <end position="68"/>
    </location>
</feature>
<evidence type="ECO:0000256" key="1">
    <source>
        <dbReference type="SAM" id="MobiDB-lite"/>
    </source>
</evidence>
<keyword evidence="3" id="KW-1185">Reference proteome</keyword>
<feature type="region of interest" description="Disordered" evidence="1">
    <location>
        <begin position="14"/>
        <end position="97"/>
    </location>
</feature>
<evidence type="ECO:0000313" key="3">
    <source>
        <dbReference type="Proteomes" id="UP000501690"/>
    </source>
</evidence>
<sequence length="218" mass="24005">MSLKNLIHQILPRDNPSLNTITTHSLPPHQSSTNSNHQSKNATSSLSLSPSHHQNPNPNLLLPLHHSLTAGIPHGRHKPVRPPLLTPERSHHDALTPENPVTAAAPVVRNYIVFSACPAATTMLGLHSPAAECIHEHEATNTLFFLAPSSKCRPHCCHWSSRLYPSPRSSATSSRDTIVTLTSGRRHRRALGARTCHFHTVVEHLLYFHRAYIAAPTS</sequence>
<proteinExistence type="predicted"/>
<dbReference type="AlphaFoldDB" id="A0A4D6LMF6"/>
<gene>
    <name evidence="2" type="ORF">DEO72_LG4g471</name>
</gene>
<protein>
    <submittedName>
        <fullName evidence="2">Uncharacterized protein</fullName>
    </submittedName>
</protein>
<reference evidence="2 3" key="1">
    <citation type="submission" date="2019-04" db="EMBL/GenBank/DDBJ databases">
        <title>An improved genome assembly and genetic linkage map for asparagus bean, Vigna unguiculata ssp. sesquipedialis.</title>
        <authorList>
            <person name="Xia Q."/>
            <person name="Zhang R."/>
            <person name="Dong Y."/>
        </authorList>
    </citation>
    <scope>NUCLEOTIDE SEQUENCE [LARGE SCALE GENOMIC DNA]</scope>
    <source>
        <tissue evidence="2">Leaf</tissue>
    </source>
</reference>
<dbReference type="Proteomes" id="UP000501690">
    <property type="component" value="Linkage Group LG4"/>
</dbReference>
<accession>A0A4D6LMF6</accession>